<dbReference type="PANTHER" id="PTHR30217">
    <property type="entry name" value="PEPTIDASE U32 FAMILY"/>
    <property type="match status" value="1"/>
</dbReference>
<proteinExistence type="predicted"/>
<dbReference type="GO" id="GO:0008233">
    <property type="term" value="F:peptidase activity"/>
    <property type="evidence" value="ECO:0007669"/>
    <property type="project" value="UniProtKB-KW"/>
</dbReference>
<dbReference type="PANTHER" id="PTHR30217:SF10">
    <property type="entry name" value="23S RRNA 5-HYDROXYCYTIDINE C2501 SYNTHASE"/>
    <property type="match status" value="1"/>
</dbReference>
<name>A0A1H6W3H0_9DEIO</name>
<dbReference type="InterPro" id="IPR020988">
    <property type="entry name" value="Pept_U32_collagenase"/>
</dbReference>
<evidence type="ECO:0000313" key="2">
    <source>
        <dbReference type="EMBL" id="SEJ11499.1"/>
    </source>
</evidence>
<dbReference type="AlphaFoldDB" id="A0A1H6W3H0"/>
<dbReference type="Pfam" id="PF01136">
    <property type="entry name" value="Peptidase_U32"/>
    <property type="match status" value="2"/>
</dbReference>
<dbReference type="STRING" id="856736.SAMN04488058_10441"/>
<feature type="domain" description="Peptidase U32 collagenase" evidence="1">
    <location>
        <begin position="429"/>
        <end position="548"/>
    </location>
</feature>
<dbReference type="RefSeq" id="WP_425429391.1">
    <property type="nucleotide sequence ID" value="NZ_FNZA01000004.1"/>
</dbReference>
<evidence type="ECO:0000259" key="1">
    <source>
        <dbReference type="Pfam" id="PF12392"/>
    </source>
</evidence>
<reference evidence="3" key="1">
    <citation type="submission" date="2016-10" db="EMBL/GenBank/DDBJ databases">
        <authorList>
            <person name="Varghese N."/>
            <person name="Submissions S."/>
        </authorList>
    </citation>
    <scope>NUCLEOTIDE SEQUENCE [LARGE SCALE GENOMIC DNA]</scope>
    <source>
        <strain evidence="3">CGMCC 1.10218</strain>
    </source>
</reference>
<dbReference type="SUPFAM" id="SSF51366">
    <property type="entry name" value="Ribulose-phoshate binding barrel"/>
    <property type="match status" value="1"/>
</dbReference>
<dbReference type="GO" id="GO:0006508">
    <property type="term" value="P:proteolysis"/>
    <property type="evidence" value="ECO:0007669"/>
    <property type="project" value="UniProtKB-KW"/>
</dbReference>
<dbReference type="InterPro" id="IPR011060">
    <property type="entry name" value="RibuloseP-bd_barrel"/>
</dbReference>
<sequence length="867" mass="93662">MSRAAPPSFQRQRVKPEVMSPVGGQAQLRAAVEAGADAVFFGVNPLRDALSHGGRADGTGAGFHARAKVGFEAEALPEVMRGLHERGVQGFVTFNVLVFDRELRSAEQQLIHLAEAGVDAIIVQDHGVARLAHEICPDLPIHGSTQMSITSAEGAEFARRFGASRVVLGRELSLRDIERIAAQTDIELETFVHGALCVSYSGQCFSSEAWGGRSANRGQCAQACRLPYEMIVDGLQRDLGDARYLLSPGDLYALHQVPDLMRIGVNCLKIEGRYKDAEFVALTTAAYRKAVDEAWAGLPLSVTPQEERDLEQVYSRGLGPHFIAGTNHQTVVRGRAPRHRGVRVGTVRGTTERGVLVELSEVLRPGDGLVFDPANWRAPEGREEGGFLYGLWQRGQPQDAAEVRAGQTYELRFGRGAVDPGRVRVGDPVWRTQDPTLAARVRPLVETPEPLYTRPVAAHFVGHVGEAPTLTLSDEHGHAVTVRGEAPLSEARNRALDEATLREQLGKLGGSGYHLGELRSELRGAGFLPVSALNALRREAVARLTQLRGQAPERRIQPHLSAALRNAPALPETPAQPSPALHVLVRTPEQLDAALAERPASVTLDYLELYGLKPSVERVQGAGIPVRVASPRILKPTEQNLQKFLLSLGAGILVRSGGLLEGLQGSGAELTGDFSLNAANVLTTRALLGLGLARVTPTHDLNARQIGELAGLVGPERLEVIAYGHLPVFHTEHCVFCRFLSSGTDYTNCGHPCESHRVALRDERGVEHPVMADVGCRNTVFEGRPQVAAAHLPAWLAAGLRDFRLEFVHESPQEVSAVIQAHRAFLGGEIGAPELERRLAAVSGQGVTEGSFFVPEGFDRLPALPVV</sequence>
<organism evidence="2 3">
    <name type="scientific">Deinococcus reticulitermitis</name>
    <dbReference type="NCBI Taxonomy" id="856736"/>
    <lineage>
        <taxon>Bacteria</taxon>
        <taxon>Thermotogati</taxon>
        <taxon>Deinococcota</taxon>
        <taxon>Deinococci</taxon>
        <taxon>Deinococcales</taxon>
        <taxon>Deinococcaceae</taxon>
        <taxon>Deinococcus</taxon>
    </lineage>
</organism>
<accession>A0A1H6W3H0</accession>
<gene>
    <name evidence="2" type="ORF">SAMN04488058_10441</name>
</gene>
<keyword evidence="2" id="KW-0645">Protease</keyword>
<dbReference type="EMBL" id="FNZA01000004">
    <property type="protein sequence ID" value="SEJ11499.1"/>
    <property type="molecule type" value="Genomic_DNA"/>
</dbReference>
<evidence type="ECO:0000313" key="3">
    <source>
        <dbReference type="Proteomes" id="UP000199223"/>
    </source>
</evidence>
<dbReference type="InterPro" id="IPR051454">
    <property type="entry name" value="RNA/ubiquinone_mod_enzymes"/>
</dbReference>
<protein>
    <submittedName>
        <fullName evidence="2">Putative protease</fullName>
    </submittedName>
</protein>
<dbReference type="InterPro" id="IPR001539">
    <property type="entry name" value="Peptidase_U32"/>
</dbReference>
<dbReference type="Pfam" id="PF12392">
    <property type="entry name" value="DUF3656"/>
    <property type="match status" value="1"/>
</dbReference>
<keyword evidence="3" id="KW-1185">Reference proteome</keyword>
<keyword evidence="2" id="KW-0378">Hydrolase</keyword>
<dbReference type="Proteomes" id="UP000199223">
    <property type="component" value="Unassembled WGS sequence"/>
</dbReference>